<accession>A0A1F7WZA0</accession>
<dbReference type="InterPro" id="IPR016914">
    <property type="entry name" value="TrmL"/>
</dbReference>
<comment type="function">
    <text evidence="6">Could methylate the ribose at the nucleotide 34 wobble position in tRNA.</text>
</comment>
<comment type="catalytic activity">
    <reaction evidence="6">
        <text>5-carboxymethylaminomethyluridine(34) in tRNA(Leu) + S-adenosyl-L-methionine = 5-carboxymethylaminomethyl-2'-O-methyluridine(34) in tRNA(Leu) + S-adenosyl-L-homocysteine + H(+)</text>
        <dbReference type="Rhea" id="RHEA:43088"/>
        <dbReference type="Rhea" id="RHEA-COMP:10333"/>
        <dbReference type="Rhea" id="RHEA-COMP:10334"/>
        <dbReference type="ChEBI" id="CHEBI:15378"/>
        <dbReference type="ChEBI" id="CHEBI:57856"/>
        <dbReference type="ChEBI" id="CHEBI:59789"/>
        <dbReference type="ChEBI" id="CHEBI:74508"/>
        <dbReference type="ChEBI" id="CHEBI:74511"/>
        <dbReference type="EC" id="2.1.1.207"/>
    </reaction>
</comment>
<dbReference type="STRING" id="1817813.A2008_10210"/>
<feature type="domain" description="tRNA/rRNA methyltransferase SpoU type" evidence="8">
    <location>
        <begin position="6"/>
        <end position="151"/>
    </location>
</feature>
<dbReference type="GO" id="GO:0141102">
    <property type="term" value="F:tRNA (5-carboxymethylaminomethyluridine(34)-2'-O)-methyltransferase activity"/>
    <property type="evidence" value="ECO:0007669"/>
    <property type="project" value="RHEA"/>
</dbReference>
<dbReference type="GO" id="GO:0005737">
    <property type="term" value="C:cytoplasm"/>
    <property type="evidence" value="ECO:0007669"/>
    <property type="project" value="UniProtKB-SubCell"/>
</dbReference>
<dbReference type="AlphaFoldDB" id="A0A1F7WZA0"/>
<keyword evidence="4 6" id="KW-0949">S-adenosyl-L-methionine</keyword>
<name>A0A1F7WZA0_9BACT</name>
<comment type="caution">
    <text evidence="9">The sequence shown here is derived from an EMBL/GenBank/DDBJ whole genome shotgun (WGS) entry which is preliminary data.</text>
</comment>
<feature type="binding site" evidence="6 7">
    <location>
        <position position="132"/>
    </location>
    <ligand>
        <name>S-adenosyl-L-methionine</name>
        <dbReference type="ChEBI" id="CHEBI:59789"/>
    </ligand>
</feature>
<evidence type="ECO:0000256" key="4">
    <source>
        <dbReference type="ARBA" id="ARBA00022691"/>
    </source>
</evidence>
<evidence type="ECO:0000256" key="7">
    <source>
        <dbReference type="PIRSR" id="PIRSR029256-1"/>
    </source>
</evidence>
<keyword evidence="2 6" id="KW-0489">Methyltransferase</keyword>
<evidence type="ECO:0000256" key="2">
    <source>
        <dbReference type="ARBA" id="ARBA00022603"/>
    </source>
</evidence>
<evidence type="ECO:0000256" key="5">
    <source>
        <dbReference type="ARBA" id="ARBA00022694"/>
    </source>
</evidence>
<comment type="similarity">
    <text evidence="6">Belongs to the class IV-like SAM-binding methyltransferase superfamily. RNA methyltransferase TrmH family. TrmL subfamily.</text>
</comment>
<proteinExistence type="inferred from homology"/>
<dbReference type="Gene3D" id="3.40.1280.10">
    <property type="match status" value="1"/>
</dbReference>
<sequence length="164" mass="18286">MLRAGLNVVLIRPEIAPNAGNISRLCYASGTNLHIVGKPGFDIKTDKHFKRAAVDYWDRLDIKRYADFDEFTEKISAESLKEPPRVILTSTNGRSLYFEFGYRPGDYIVFGPESAGIEADLLERHAENTVRIPLQAGVRSLNLSTACGIIVFHAITSIYRASLI</sequence>
<keyword evidence="5 6" id="KW-0819">tRNA processing</keyword>
<dbReference type="Proteomes" id="UP000178735">
    <property type="component" value="Unassembled WGS sequence"/>
</dbReference>
<evidence type="ECO:0000313" key="10">
    <source>
        <dbReference type="Proteomes" id="UP000178735"/>
    </source>
</evidence>
<dbReference type="PANTHER" id="PTHR42971">
    <property type="entry name" value="TRNA (CYTIDINE(34)-2'-O)-METHYLTRANSFERASE"/>
    <property type="match status" value="1"/>
</dbReference>
<feature type="binding site" evidence="6 7">
    <location>
        <position position="140"/>
    </location>
    <ligand>
        <name>S-adenosyl-L-methionine</name>
        <dbReference type="ChEBI" id="CHEBI:59789"/>
    </ligand>
</feature>
<dbReference type="PIRSF" id="PIRSF029256">
    <property type="entry name" value="SpoU_TrmH_prd"/>
    <property type="match status" value="1"/>
</dbReference>
<comment type="caution">
    <text evidence="6">Lacks conserved residue(s) required for the propagation of feature annotation.</text>
</comment>
<feature type="binding site" evidence="6 7">
    <location>
        <position position="111"/>
    </location>
    <ligand>
        <name>S-adenosyl-L-methionine</name>
        <dbReference type="ChEBI" id="CHEBI:59789"/>
    </ligand>
</feature>
<evidence type="ECO:0000256" key="6">
    <source>
        <dbReference type="HAMAP-Rule" id="MF_01885"/>
    </source>
</evidence>
<dbReference type="Pfam" id="PF00588">
    <property type="entry name" value="SpoU_methylase"/>
    <property type="match status" value="1"/>
</dbReference>
<dbReference type="HAMAP" id="MF_01885">
    <property type="entry name" value="tRNA_methyltr_TrmL"/>
    <property type="match status" value="1"/>
</dbReference>
<organism evidence="9 10">
    <name type="scientific">Candidatus Wallbacteria bacterium GWC2_49_35</name>
    <dbReference type="NCBI Taxonomy" id="1817813"/>
    <lineage>
        <taxon>Bacteria</taxon>
        <taxon>Candidatus Walliibacteriota</taxon>
    </lineage>
</organism>
<dbReference type="CDD" id="cd18094">
    <property type="entry name" value="SpoU-like_TrmL"/>
    <property type="match status" value="1"/>
</dbReference>
<dbReference type="GO" id="GO:0141098">
    <property type="term" value="F:tRNA (cytidine(34)-2'-O)-methyltransferase activity"/>
    <property type="evidence" value="ECO:0007669"/>
    <property type="project" value="RHEA"/>
</dbReference>
<dbReference type="InterPro" id="IPR029028">
    <property type="entry name" value="Alpha/beta_knot_MTases"/>
</dbReference>
<dbReference type="GO" id="GO:0003723">
    <property type="term" value="F:RNA binding"/>
    <property type="evidence" value="ECO:0007669"/>
    <property type="project" value="InterPro"/>
</dbReference>
<evidence type="ECO:0000256" key="3">
    <source>
        <dbReference type="ARBA" id="ARBA00022679"/>
    </source>
</evidence>
<dbReference type="SUPFAM" id="SSF75217">
    <property type="entry name" value="alpha/beta knot"/>
    <property type="match status" value="1"/>
</dbReference>
<dbReference type="EMBL" id="MGFH01000033">
    <property type="protein sequence ID" value="OGM07983.1"/>
    <property type="molecule type" value="Genomic_DNA"/>
</dbReference>
<evidence type="ECO:0000256" key="1">
    <source>
        <dbReference type="ARBA" id="ARBA00022490"/>
    </source>
</evidence>
<dbReference type="PANTHER" id="PTHR42971:SF1">
    <property type="entry name" value="TRNA (CYTIDINE(34)-2'-O)-METHYLTRANSFERASE"/>
    <property type="match status" value="1"/>
</dbReference>
<evidence type="ECO:0000313" key="9">
    <source>
        <dbReference type="EMBL" id="OGM07983.1"/>
    </source>
</evidence>
<protein>
    <recommendedName>
        <fullName evidence="6">Putative tRNA (cytidine(34)-2'-O)-methyltransferase</fullName>
        <ecNumber evidence="6">2.1.1.207</ecNumber>
    </recommendedName>
    <alternativeName>
        <fullName evidence="6">tRNA (cytidine/uridine-2'-O-)-methyltransferase</fullName>
    </alternativeName>
</protein>
<keyword evidence="1 6" id="KW-0963">Cytoplasm</keyword>
<dbReference type="InterPro" id="IPR029026">
    <property type="entry name" value="tRNA_m1G_MTases_N"/>
</dbReference>
<dbReference type="EC" id="2.1.1.207" evidence="6"/>
<dbReference type="GO" id="GO:0002130">
    <property type="term" value="P:wobble position ribose methylation"/>
    <property type="evidence" value="ECO:0007669"/>
    <property type="project" value="TreeGrafter"/>
</dbReference>
<comment type="catalytic activity">
    <reaction evidence="6">
        <text>cytidine(34) in tRNA + S-adenosyl-L-methionine = 2'-O-methylcytidine(34) in tRNA + S-adenosyl-L-homocysteine + H(+)</text>
        <dbReference type="Rhea" id="RHEA:43084"/>
        <dbReference type="Rhea" id="RHEA-COMP:10331"/>
        <dbReference type="Rhea" id="RHEA-COMP:10332"/>
        <dbReference type="ChEBI" id="CHEBI:15378"/>
        <dbReference type="ChEBI" id="CHEBI:57856"/>
        <dbReference type="ChEBI" id="CHEBI:59789"/>
        <dbReference type="ChEBI" id="CHEBI:74495"/>
        <dbReference type="ChEBI" id="CHEBI:82748"/>
        <dbReference type="EC" id="2.1.1.207"/>
    </reaction>
</comment>
<evidence type="ECO:0000259" key="8">
    <source>
        <dbReference type="Pfam" id="PF00588"/>
    </source>
</evidence>
<reference evidence="9 10" key="1">
    <citation type="journal article" date="2016" name="Nat. Commun.">
        <title>Thousands of microbial genomes shed light on interconnected biogeochemical processes in an aquifer system.</title>
        <authorList>
            <person name="Anantharaman K."/>
            <person name="Brown C.T."/>
            <person name="Hug L.A."/>
            <person name="Sharon I."/>
            <person name="Castelle C.J."/>
            <person name="Probst A.J."/>
            <person name="Thomas B.C."/>
            <person name="Singh A."/>
            <person name="Wilkins M.J."/>
            <person name="Karaoz U."/>
            <person name="Brodie E.L."/>
            <person name="Williams K.H."/>
            <person name="Hubbard S.S."/>
            <person name="Banfield J.F."/>
        </authorList>
    </citation>
    <scope>NUCLEOTIDE SEQUENCE [LARGE SCALE GENOMIC DNA]</scope>
</reference>
<comment type="subcellular location">
    <subcellularLocation>
        <location evidence="6">Cytoplasm</location>
    </subcellularLocation>
</comment>
<gene>
    <name evidence="9" type="ORF">A2008_10210</name>
</gene>
<keyword evidence="3 6" id="KW-0808">Transferase</keyword>
<dbReference type="InterPro" id="IPR001537">
    <property type="entry name" value="SpoU_MeTrfase"/>
</dbReference>